<keyword evidence="3 8" id="KW-0436">Ligase</keyword>
<evidence type="ECO:0000256" key="4">
    <source>
        <dbReference type="ARBA" id="ARBA00022694"/>
    </source>
</evidence>
<comment type="domain">
    <text evidence="8">The N-terminal region contains the highly conserved SGGXDS motif, predicted to be a P-loop motif involved in ATP binding.</text>
</comment>
<dbReference type="GO" id="GO:0005524">
    <property type="term" value="F:ATP binding"/>
    <property type="evidence" value="ECO:0007669"/>
    <property type="project" value="UniProtKB-UniRule"/>
</dbReference>
<comment type="function">
    <text evidence="8">Ligates lysine onto the cytidine present at position 34 of the AUA codon-specific tRNA(Ile) that contains the anticodon CAU, in an ATP-dependent manner. Cytidine is converted to lysidine, thus changing the amino acid specificity of the tRNA from methionine to isoleucine.</text>
</comment>
<sequence length="450" mass="53893">MIENKFIKCIKDFNLIEKNEKVLIAISGGVDSVVLTHLFVKFKNYLNISEIVLAHLNHKLRGKDSYEDELFCINLAKNLGLKIYTKRLDIRKISKQEKSSIEEIGRRERYKFLNYIAKKLNIEKIATAHHLSDLAETMILWFIQGNRKGLKGFRPKEKNIIRPMLYIKKEEIENYAKENNIDYRLDITNLSTEYLRNRIRHNIIPALKDINKNLENSLFRLSYFLDLDEQFLEEESDKLMNIFSDIKLDLKQLKIYPKAILYRFFQKWIYQNTGIYPSYLQIYQILNILEKSGTKKIKLDKETEIIKEYDFLYLKKVEKAEKFYYQLKIGDEIFIKEHNFYIKSFKTESIDIDKMKDEKRVVCFDIDEENPIFEIRTRQEGDRFLPFGKKTEKKLKDILIDMKIPKTVREKIPILVYNNKILWIIGYKRSGYFPVKENSKNVICFEIKEV</sequence>
<feature type="domain" description="Lysidine-tRNA(Ile) synthetase C-terminal" evidence="9">
    <location>
        <begin position="373"/>
        <end position="445"/>
    </location>
</feature>
<evidence type="ECO:0000256" key="5">
    <source>
        <dbReference type="ARBA" id="ARBA00022741"/>
    </source>
</evidence>
<gene>
    <name evidence="8" type="primary">tilS</name>
    <name evidence="10" type="ORF">SAMN06264868_10671</name>
</gene>
<comment type="similarity">
    <text evidence="8">Belongs to the tRNA(Ile)-lysidine synthase family.</text>
</comment>
<dbReference type="CDD" id="cd01992">
    <property type="entry name" value="TilS_N"/>
    <property type="match status" value="1"/>
</dbReference>
<dbReference type="InterPro" id="IPR011063">
    <property type="entry name" value="TilS/TtcA_N"/>
</dbReference>
<evidence type="ECO:0000313" key="10">
    <source>
        <dbReference type="EMBL" id="SMP09075.1"/>
    </source>
</evidence>
<reference evidence="10" key="1">
    <citation type="submission" date="2017-05" db="EMBL/GenBank/DDBJ databases">
        <authorList>
            <person name="Varghese N."/>
            <person name="Submissions S."/>
        </authorList>
    </citation>
    <scope>NUCLEOTIDE SEQUENCE</scope>
    <source>
        <strain evidence="10">DSM 18763</strain>
    </source>
</reference>
<evidence type="ECO:0000313" key="11">
    <source>
        <dbReference type="Proteomes" id="UP001157947"/>
    </source>
</evidence>
<dbReference type="AlphaFoldDB" id="A0AA45WL25"/>
<name>A0AA45WL25_9AQUI</name>
<comment type="subcellular location">
    <subcellularLocation>
        <location evidence="1 8">Cytoplasm</location>
    </subcellularLocation>
</comment>
<dbReference type="EMBL" id="FXTX01000006">
    <property type="protein sequence ID" value="SMP09075.1"/>
    <property type="molecule type" value="Genomic_DNA"/>
</dbReference>
<dbReference type="Gene3D" id="1.20.59.20">
    <property type="match status" value="1"/>
</dbReference>
<evidence type="ECO:0000256" key="7">
    <source>
        <dbReference type="ARBA" id="ARBA00048539"/>
    </source>
</evidence>
<organism evidence="10 11">
    <name type="scientific">Venenivibrio stagnispumantis</name>
    <dbReference type="NCBI Taxonomy" id="407998"/>
    <lineage>
        <taxon>Bacteria</taxon>
        <taxon>Pseudomonadati</taxon>
        <taxon>Aquificota</taxon>
        <taxon>Aquificia</taxon>
        <taxon>Aquificales</taxon>
        <taxon>Hydrogenothermaceae</taxon>
        <taxon>Venenivibrio</taxon>
    </lineage>
</organism>
<proteinExistence type="inferred from homology"/>
<dbReference type="Pfam" id="PF11734">
    <property type="entry name" value="TilS_C"/>
    <property type="match status" value="1"/>
</dbReference>
<dbReference type="SUPFAM" id="SSF56037">
    <property type="entry name" value="PheT/TilS domain"/>
    <property type="match status" value="1"/>
</dbReference>
<dbReference type="GO" id="GO:0006400">
    <property type="term" value="P:tRNA modification"/>
    <property type="evidence" value="ECO:0007669"/>
    <property type="project" value="UniProtKB-UniRule"/>
</dbReference>
<evidence type="ECO:0000256" key="1">
    <source>
        <dbReference type="ARBA" id="ARBA00004496"/>
    </source>
</evidence>
<keyword evidence="11" id="KW-1185">Reference proteome</keyword>
<keyword evidence="5 8" id="KW-0547">Nucleotide-binding</keyword>
<dbReference type="Pfam" id="PF01171">
    <property type="entry name" value="ATP_bind_3"/>
    <property type="match status" value="1"/>
</dbReference>
<dbReference type="InterPro" id="IPR012094">
    <property type="entry name" value="tRNA_Ile_lys_synt"/>
</dbReference>
<evidence type="ECO:0000259" key="9">
    <source>
        <dbReference type="SMART" id="SM00977"/>
    </source>
</evidence>
<keyword evidence="2 8" id="KW-0963">Cytoplasm</keyword>
<keyword evidence="6 8" id="KW-0067">ATP-binding</keyword>
<evidence type="ECO:0000256" key="6">
    <source>
        <dbReference type="ARBA" id="ARBA00022840"/>
    </source>
</evidence>
<dbReference type="InterPro" id="IPR012795">
    <property type="entry name" value="tRNA_Ile_lys_synt_N"/>
</dbReference>
<dbReference type="NCBIfam" id="TIGR02433">
    <property type="entry name" value="lysidine_TilS_C"/>
    <property type="match status" value="1"/>
</dbReference>
<evidence type="ECO:0000256" key="3">
    <source>
        <dbReference type="ARBA" id="ARBA00022598"/>
    </source>
</evidence>
<accession>A0AA45WL25</accession>
<dbReference type="NCBIfam" id="TIGR02432">
    <property type="entry name" value="lysidine_TilS_N"/>
    <property type="match status" value="1"/>
</dbReference>
<dbReference type="EC" id="6.3.4.19" evidence="8"/>
<feature type="binding site" evidence="8">
    <location>
        <begin position="27"/>
        <end position="32"/>
    </location>
    <ligand>
        <name>ATP</name>
        <dbReference type="ChEBI" id="CHEBI:30616"/>
    </ligand>
</feature>
<dbReference type="SUPFAM" id="SSF82829">
    <property type="entry name" value="MesJ substrate recognition domain-like"/>
    <property type="match status" value="1"/>
</dbReference>
<dbReference type="HAMAP" id="MF_01161">
    <property type="entry name" value="tRNA_Ile_lys_synt"/>
    <property type="match status" value="1"/>
</dbReference>
<dbReference type="InterPro" id="IPR014729">
    <property type="entry name" value="Rossmann-like_a/b/a_fold"/>
</dbReference>
<dbReference type="Gene3D" id="3.40.50.620">
    <property type="entry name" value="HUPs"/>
    <property type="match status" value="1"/>
</dbReference>
<protein>
    <recommendedName>
        <fullName evidence="8">tRNA(Ile)-lysidine synthase</fullName>
        <ecNumber evidence="8">6.3.4.19</ecNumber>
    </recommendedName>
    <alternativeName>
        <fullName evidence="8">tRNA(Ile)-2-lysyl-cytidine synthase</fullName>
    </alternativeName>
    <alternativeName>
        <fullName evidence="8">tRNA(Ile)-lysidine synthetase</fullName>
    </alternativeName>
</protein>
<dbReference type="InterPro" id="IPR012796">
    <property type="entry name" value="Lysidine-tRNA-synth_C"/>
</dbReference>
<evidence type="ECO:0000256" key="2">
    <source>
        <dbReference type="ARBA" id="ARBA00022490"/>
    </source>
</evidence>
<dbReference type="SMART" id="SM00977">
    <property type="entry name" value="TilS_C"/>
    <property type="match status" value="1"/>
</dbReference>
<comment type="caution">
    <text evidence="10">The sequence shown here is derived from an EMBL/GenBank/DDBJ whole genome shotgun (WGS) entry which is preliminary data.</text>
</comment>
<dbReference type="GO" id="GO:0032267">
    <property type="term" value="F:tRNA(Ile)-lysidine synthase activity"/>
    <property type="evidence" value="ECO:0007669"/>
    <property type="project" value="UniProtKB-EC"/>
</dbReference>
<dbReference type="PANTHER" id="PTHR43033:SF1">
    <property type="entry name" value="TRNA(ILE)-LYSIDINE SYNTHASE-RELATED"/>
    <property type="match status" value="1"/>
</dbReference>
<dbReference type="SUPFAM" id="SSF52402">
    <property type="entry name" value="Adenine nucleotide alpha hydrolases-like"/>
    <property type="match status" value="1"/>
</dbReference>
<keyword evidence="4 8" id="KW-0819">tRNA processing</keyword>
<comment type="catalytic activity">
    <reaction evidence="7 8">
        <text>cytidine(34) in tRNA(Ile2) + L-lysine + ATP = lysidine(34) in tRNA(Ile2) + AMP + diphosphate + H(+)</text>
        <dbReference type="Rhea" id="RHEA:43744"/>
        <dbReference type="Rhea" id="RHEA-COMP:10625"/>
        <dbReference type="Rhea" id="RHEA-COMP:10670"/>
        <dbReference type="ChEBI" id="CHEBI:15378"/>
        <dbReference type="ChEBI" id="CHEBI:30616"/>
        <dbReference type="ChEBI" id="CHEBI:32551"/>
        <dbReference type="ChEBI" id="CHEBI:33019"/>
        <dbReference type="ChEBI" id="CHEBI:82748"/>
        <dbReference type="ChEBI" id="CHEBI:83665"/>
        <dbReference type="ChEBI" id="CHEBI:456215"/>
        <dbReference type="EC" id="6.3.4.19"/>
    </reaction>
</comment>
<dbReference type="PANTHER" id="PTHR43033">
    <property type="entry name" value="TRNA(ILE)-LYSIDINE SYNTHASE-RELATED"/>
    <property type="match status" value="1"/>
</dbReference>
<dbReference type="Proteomes" id="UP001157947">
    <property type="component" value="Unassembled WGS sequence"/>
</dbReference>
<dbReference type="GO" id="GO:0005737">
    <property type="term" value="C:cytoplasm"/>
    <property type="evidence" value="ECO:0007669"/>
    <property type="project" value="UniProtKB-SubCell"/>
</dbReference>
<evidence type="ECO:0000256" key="8">
    <source>
        <dbReference type="HAMAP-Rule" id="MF_01161"/>
    </source>
</evidence>
<dbReference type="RefSeq" id="WP_265134089.1">
    <property type="nucleotide sequence ID" value="NZ_FXTX01000006.1"/>
</dbReference>